<feature type="signal peptide" evidence="6">
    <location>
        <begin position="1"/>
        <end position="23"/>
    </location>
</feature>
<evidence type="ECO:0000256" key="6">
    <source>
        <dbReference type="SAM" id="SignalP"/>
    </source>
</evidence>
<feature type="compositionally biased region" description="Polar residues" evidence="5">
    <location>
        <begin position="177"/>
        <end position="194"/>
    </location>
</feature>
<name>M8C9U6_AEGTA</name>
<evidence type="ECO:0000256" key="4">
    <source>
        <dbReference type="ARBA" id="ARBA00023180"/>
    </source>
</evidence>
<dbReference type="PANTHER" id="PTHR33044">
    <property type="entry name" value="BIFUNCTIONAL INHIBITOR/LIPID-TRANSFER PROTEIN/SEED STORAGE 2S ALBUMIN SUPERFAMILY PROTEIN-RELATED"/>
    <property type="match status" value="1"/>
</dbReference>
<sequence>MARSGLGVVAVLVLAATATLCSAQMTMTMPMPTCAPVPLSLSPCIGYLFGAGSAALPSCCSQLQAFFQSQGPCLCAMSKLAPSPFGLVLGQVQGMIPNVCNLPTDPCDDVFGASNSTDDSTPQPTTKAAAPEAAPPAATPAEPEPEHAATTSTTPESAGATEAPPAAGDDSPAVATKTGQVAPQGAGSSTDSQGISKLPELLHAAGAPSSAAATVLITWEAMRNTVTVDGGEEIIGKEGDLNNLGVKLILSFCRYCQGDGQLICKISVFERLCRLRVHADFGSIMHSKNLSAHIRSAAADDAWVLQ</sequence>
<dbReference type="InterPro" id="IPR016140">
    <property type="entry name" value="Bifunc_inhib/LTP/seed_store"/>
</dbReference>
<dbReference type="CDD" id="cd00010">
    <property type="entry name" value="AAI_LTSS"/>
    <property type="match status" value="1"/>
</dbReference>
<protein>
    <recommendedName>
        <fullName evidence="7">Bifunctional inhibitor/plant lipid transfer protein/seed storage helical domain-containing protein</fullName>
    </recommendedName>
</protein>
<evidence type="ECO:0000256" key="3">
    <source>
        <dbReference type="ARBA" id="ARBA00023157"/>
    </source>
</evidence>
<dbReference type="AlphaFoldDB" id="M8C9U6"/>
<accession>M8C9U6</accession>
<evidence type="ECO:0000256" key="1">
    <source>
        <dbReference type="ARBA" id="ARBA00009748"/>
    </source>
</evidence>
<feature type="domain" description="Bifunctional inhibitor/plant lipid transfer protein/seed storage helical" evidence="7">
    <location>
        <begin position="34"/>
        <end position="107"/>
    </location>
</feature>
<feature type="region of interest" description="Disordered" evidence="5">
    <location>
        <begin position="110"/>
        <end position="194"/>
    </location>
</feature>
<evidence type="ECO:0000313" key="8">
    <source>
        <dbReference type="EnsemblPlants" id="EMT23817"/>
    </source>
</evidence>
<feature type="compositionally biased region" description="Low complexity" evidence="5">
    <location>
        <begin position="120"/>
        <end position="132"/>
    </location>
</feature>
<evidence type="ECO:0000256" key="5">
    <source>
        <dbReference type="SAM" id="MobiDB-lite"/>
    </source>
</evidence>
<keyword evidence="4" id="KW-0325">Glycoprotein</keyword>
<reference evidence="8" key="1">
    <citation type="submission" date="2015-06" db="UniProtKB">
        <authorList>
            <consortium name="EnsemblPlants"/>
        </authorList>
    </citation>
    <scope>IDENTIFICATION</scope>
</reference>
<dbReference type="InterPro" id="IPR036312">
    <property type="entry name" value="Bifun_inhib/LTP/seed_sf"/>
</dbReference>
<dbReference type="EnsemblPlants" id="EMT23817">
    <property type="protein sequence ID" value="EMT23817"/>
    <property type="gene ID" value="F775_19023"/>
</dbReference>
<keyword evidence="2 6" id="KW-0732">Signal</keyword>
<evidence type="ECO:0000259" key="7">
    <source>
        <dbReference type="SMART" id="SM00499"/>
    </source>
</evidence>
<organism evidence="8">
    <name type="scientific">Aegilops tauschii</name>
    <name type="common">Tausch's goatgrass</name>
    <name type="synonym">Aegilops squarrosa</name>
    <dbReference type="NCBI Taxonomy" id="37682"/>
    <lineage>
        <taxon>Eukaryota</taxon>
        <taxon>Viridiplantae</taxon>
        <taxon>Streptophyta</taxon>
        <taxon>Embryophyta</taxon>
        <taxon>Tracheophyta</taxon>
        <taxon>Spermatophyta</taxon>
        <taxon>Magnoliopsida</taxon>
        <taxon>Liliopsida</taxon>
        <taxon>Poales</taxon>
        <taxon>Poaceae</taxon>
        <taxon>BOP clade</taxon>
        <taxon>Pooideae</taxon>
        <taxon>Triticodae</taxon>
        <taxon>Triticeae</taxon>
        <taxon>Triticinae</taxon>
        <taxon>Aegilops</taxon>
    </lineage>
</organism>
<dbReference type="InterPro" id="IPR043325">
    <property type="entry name" value="LTSS"/>
</dbReference>
<dbReference type="SUPFAM" id="SSF47699">
    <property type="entry name" value="Bifunctional inhibitor/lipid-transfer protein/seed storage 2S albumin"/>
    <property type="match status" value="1"/>
</dbReference>
<evidence type="ECO:0000256" key="2">
    <source>
        <dbReference type="ARBA" id="ARBA00022729"/>
    </source>
</evidence>
<proteinExistence type="inferred from homology"/>
<comment type="similarity">
    <text evidence="1">Belongs to the plant LTP family.</text>
</comment>
<feature type="compositionally biased region" description="Low complexity" evidence="5">
    <location>
        <begin position="148"/>
        <end position="167"/>
    </location>
</feature>
<feature type="chain" id="PRO_5014584356" description="Bifunctional inhibitor/plant lipid transfer protein/seed storage helical domain-containing protein" evidence="6">
    <location>
        <begin position="24"/>
        <end position="306"/>
    </location>
</feature>
<keyword evidence="3" id="KW-1015">Disulfide bond</keyword>
<dbReference type="SMART" id="SM00499">
    <property type="entry name" value="AAI"/>
    <property type="match status" value="1"/>
</dbReference>
<dbReference type="Pfam" id="PF14368">
    <property type="entry name" value="LTP_2"/>
    <property type="match status" value="1"/>
</dbReference>